<evidence type="ECO:0000313" key="11">
    <source>
        <dbReference type="Proteomes" id="UP000316925"/>
    </source>
</evidence>
<dbReference type="SUPFAM" id="SSF89550">
    <property type="entry name" value="PHP domain-like"/>
    <property type="match status" value="1"/>
</dbReference>
<dbReference type="Pfam" id="PF01336">
    <property type="entry name" value="tRNA_anti-codon"/>
    <property type="match status" value="1"/>
</dbReference>
<evidence type="ECO:0000256" key="6">
    <source>
        <dbReference type="ARBA" id="ARBA00022705"/>
    </source>
</evidence>
<comment type="subcellular location">
    <subcellularLocation>
        <location evidence="1">Cytoplasm</location>
    </subcellularLocation>
</comment>
<keyword evidence="4 10" id="KW-0808">Transferase</keyword>
<dbReference type="NCBIfam" id="NF005298">
    <property type="entry name" value="PRK06826.1"/>
    <property type="match status" value="1"/>
</dbReference>
<dbReference type="GO" id="GO:0005737">
    <property type="term" value="C:cytoplasm"/>
    <property type="evidence" value="ECO:0007669"/>
    <property type="project" value="UniProtKB-SubCell"/>
</dbReference>
<keyword evidence="7" id="KW-0239">DNA-directed DNA polymerase</keyword>
<gene>
    <name evidence="10" type="ORF">E3J33_01960</name>
</gene>
<dbReference type="GO" id="GO:0008408">
    <property type="term" value="F:3'-5' exonuclease activity"/>
    <property type="evidence" value="ECO:0007669"/>
    <property type="project" value="InterPro"/>
</dbReference>
<dbReference type="Proteomes" id="UP000316925">
    <property type="component" value="Unassembled WGS sequence"/>
</dbReference>
<evidence type="ECO:0000256" key="1">
    <source>
        <dbReference type="ARBA" id="ARBA00004496"/>
    </source>
</evidence>
<dbReference type="PANTHER" id="PTHR32294">
    <property type="entry name" value="DNA POLYMERASE III SUBUNIT ALPHA"/>
    <property type="match status" value="1"/>
</dbReference>
<dbReference type="SMART" id="SM00481">
    <property type="entry name" value="POLIIIAc"/>
    <property type="match status" value="1"/>
</dbReference>
<dbReference type="GO" id="GO:0003887">
    <property type="term" value="F:DNA-directed DNA polymerase activity"/>
    <property type="evidence" value="ECO:0007669"/>
    <property type="project" value="UniProtKB-KW"/>
</dbReference>
<dbReference type="InterPro" id="IPR016195">
    <property type="entry name" value="Pol/histidinol_Pase-like"/>
</dbReference>
<evidence type="ECO:0000256" key="5">
    <source>
        <dbReference type="ARBA" id="ARBA00022695"/>
    </source>
</evidence>
<dbReference type="PANTHER" id="PTHR32294:SF0">
    <property type="entry name" value="DNA POLYMERASE III SUBUNIT ALPHA"/>
    <property type="match status" value="1"/>
</dbReference>
<dbReference type="EMBL" id="SOIJ01000113">
    <property type="protein sequence ID" value="TET93378.1"/>
    <property type="molecule type" value="Genomic_DNA"/>
</dbReference>
<dbReference type="InterPro" id="IPR003141">
    <property type="entry name" value="Pol/His_phosphatase_N"/>
</dbReference>
<dbReference type="InterPro" id="IPR004805">
    <property type="entry name" value="DnaE2/DnaE/PolC"/>
</dbReference>
<dbReference type="Pfam" id="PF02811">
    <property type="entry name" value="PHP"/>
    <property type="match status" value="1"/>
</dbReference>
<evidence type="ECO:0000313" key="10">
    <source>
        <dbReference type="EMBL" id="TET93378.1"/>
    </source>
</evidence>
<dbReference type="Pfam" id="PF14579">
    <property type="entry name" value="HHH_6"/>
    <property type="match status" value="1"/>
</dbReference>
<dbReference type="GO" id="GO:0006260">
    <property type="term" value="P:DNA replication"/>
    <property type="evidence" value="ECO:0007669"/>
    <property type="project" value="UniProtKB-KW"/>
</dbReference>
<keyword evidence="5 10" id="KW-0548">Nucleotidyltransferase</keyword>
<dbReference type="GO" id="GO:0003676">
    <property type="term" value="F:nucleic acid binding"/>
    <property type="evidence" value="ECO:0007669"/>
    <property type="project" value="InterPro"/>
</dbReference>
<comment type="catalytic activity">
    <reaction evidence="8">
        <text>DNA(n) + a 2'-deoxyribonucleoside 5'-triphosphate = DNA(n+1) + diphosphate</text>
        <dbReference type="Rhea" id="RHEA:22508"/>
        <dbReference type="Rhea" id="RHEA-COMP:17339"/>
        <dbReference type="Rhea" id="RHEA-COMP:17340"/>
        <dbReference type="ChEBI" id="CHEBI:33019"/>
        <dbReference type="ChEBI" id="CHEBI:61560"/>
        <dbReference type="ChEBI" id="CHEBI:173112"/>
        <dbReference type="EC" id="2.7.7.7"/>
    </reaction>
</comment>
<protein>
    <recommendedName>
        <fullName evidence="3">DNA polymerase III subunit alpha</fullName>
        <ecNumber evidence="2">2.7.7.7</ecNumber>
    </recommendedName>
</protein>
<dbReference type="CDD" id="cd04485">
    <property type="entry name" value="DnaE_OBF"/>
    <property type="match status" value="1"/>
</dbReference>
<dbReference type="InterPro" id="IPR040982">
    <property type="entry name" value="DNA_pol3_finger"/>
</dbReference>
<dbReference type="Gene3D" id="1.10.10.1600">
    <property type="entry name" value="Bacterial DNA polymerase III alpha subunit, thumb domain"/>
    <property type="match status" value="1"/>
</dbReference>
<dbReference type="Pfam" id="PF07733">
    <property type="entry name" value="DNA_pol3_alpha"/>
    <property type="match status" value="1"/>
</dbReference>
<evidence type="ECO:0000256" key="4">
    <source>
        <dbReference type="ARBA" id="ARBA00022679"/>
    </source>
</evidence>
<proteinExistence type="predicted"/>
<dbReference type="InterPro" id="IPR004365">
    <property type="entry name" value="NA-bd_OB_tRNA"/>
</dbReference>
<feature type="domain" description="Polymerase/histidinol phosphatase N-terminal" evidence="9">
    <location>
        <begin position="5"/>
        <end position="72"/>
    </location>
</feature>
<keyword evidence="6" id="KW-0235">DNA replication</keyword>
<dbReference type="Gene3D" id="1.10.150.870">
    <property type="match status" value="1"/>
</dbReference>
<comment type="caution">
    <text evidence="10">The sequence shown here is derived from an EMBL/GenBank/DDBJ whole genome shotgun (WGS) entry which is preliminary data.</text>
</comment>
<evidence type="ECO:0000259" key="9">
    <source>
        <dbReference type="SMART" id="SM00481"/>
    </source>
</evidence>
<evidence type="ECO:0000256" key="8">
    <source>
        <dbReference type="ARBA" id="ARBA00049244"/>
    </source>
</evidence>
<evidence type="ECO:0000256" key="7">
    <source>
        <dbReference type="ARBA" id="ARBA00022932"/>
    </source>
</evidence>
<dbReference type="InterPro" id="IPR041931">
    <property type="entry name" value="DNA_pol3_alpha_thumb_dom"/>
</dbReference>
<dbReference type="NCBIfam" id="NF004226">
    <property type="entry name" value="PRK05673.1"/>
    <property type="match status" value="1"/>
</dbReference>
<evidence type="ECO:0000256" key="2">
    <source>
        <dbReference type="ARBA" id="ARBA00012417"/>
    </source>
</evidence>
<dbReference type="EC" id="2.7.7.7" evidence="2"/>
<reference evidence="10 11" key="1">
    <citation type="submission" date="2019-03" db="EMBL/GenBank/DDBJ databases">
        <title>Metabolic potential of uncultured bacteria and archaea associated with petroleum seepage in deep-sea sediments.</title>
        <authorList>
            <person name="Dong X."/>
            <person name="Hubert C."/>
        </authorList>
    </citation>
    <scope>NUCLEOTIDE SEQUENCE [LARGE SCALE GENOMIC DNA]</scope>
    <source>
        <strain evidence="10">E29_bin28</strain>
    </source>
</reference>
<dbReference type="AlphaFoldDB" id="A0A523YPF4"/>
<dbReference type="Pfam" id="PF17657">
    <property type="entry name" value="DNA_pol3_finger"/>
    <property type="match status" value="1"/>
</dbReference>
<name>A0A523YPF4_UNCAE</name>
<dbReference type="InterPro" id="IPR011708">
    <property type="entry name" value="DNA_pol3_alpha_NTPase_dom"/>
</dbReference>
<dbReference type="CDD" id="cd12113">
    <property type="entry name" value="PHP_PolIIIA_DnaE3"/>
    <property type="match status" value="1"/>
</dbReference>
<dbReference type="NCBIfam" id="TIGR00594">
    <property type="entry name" value="polc"/>
    <property type="match status" value="1"/>
</dbReference>
<dbReference type="Gene3D" id="3.20.20.140">
    <property type="entry name" value="Metal-dependent hydrolases"/>
    <property type="match status" value="1"/>
</dbReference>
<accession>A0A523YPF4</accession>
<organism evidence="10 11">
    <name type="scientific">Aerophobetes bacterium</name>
    <dbReference type="NCBI Taxonomy" id="2030807"/>
    <lineage>
        <taxon>Bacteria</taxon>
        <taxon>Candidatus Aerophobota</taxon>
    </lineage>
</organism>
<dbReference type="InterPro" id="IPR029460">
    <property type="entry name" value="DNAPol_HHH"/>
</dbReference>
<evidence type="ECO:0000256" key="3">
    <source>
        <dbReference type="ARBA" id="ARBA00019114"/>
    </source>
</evidence>
<sequence>MSEFTHLHIHSEYSLLDGASSISQLVNQAYKFDMPALALTDHGNLFGAVEFYQIASKRGIKPILGCEIYLAPGSRFKKKKVKGETVSYHLTLLAKDKKGYHNLMELVTIGFLEGFYYHPRLDKEILSRKKEGLVVLSGCMKGEIPSLLQKGRFDEARQVCLFYQDLYKDDFYLEVQDTGLEEQKEVNQALVQLSRELSIPLVATNDVHYLYRKDARAQDVLLCIQTGKTLKDTDRLKFASSEFYFRSPEEMGKVFSDLPEAISNSRAISEKCNLKLDLGKIHLPHYQIPSGYDSNGYLKKLCQEGVSNRYATASSTVLKRLEVELNIIGRMGYAGYFLVVWDFARYAKEKQILVGPGRGSVTGSLVAYLLGITNINPLAYGLLFERFLNPERTAMPDIDIDIQDERRSEVINYVRRKYGKENVAQIITFGTMAARGAVRDVGRVLGIPYSKVDRIAKLISFNRSLKTAIEESTELKELVKEDPDIKNLFEIAQSIEGLTRHASTHAAGVVIAPDKLTHYTPLYRTPKNEMTTQYEMHSLEAIGLLKIDFLGLKTLNVIQDTLEIIKQRKGEEVDLDRISLEDEKTYRLLSAGETLGVFQLESRGMQDLLKKLRPAKTEDLIAVLALYRPGPLHSRMVDDFIKRKHGQSKVQYLHPELKPILEETYGVILYQEQVMRIASVLAGFSLGRADILRRAMGKKIPRLMDEQRDKFVQGAKEKGLDSMVAKRIFELMAHFAGYGFNKSHSAGYALISYQTAYLKANYPLEFMAALLTSERENTDKLVLYINECRRMGIEVLPPDINQSSTKFIVVGDKIRFGLTAVKNVGEAAISSVLKVREKEGKFSSIFDFCRRVDLRTVNKRIIESLVKCGAFDSLVGNRSQNLVAINEATEEASQVQADRERGQLSFFGTLEKRGESLAKERFPEIEEAPQSRRLAWEKELLGIYVSGHPLEKYQKKITHYLANSIYDLSGMRDREKIRIMGVITTIIQKKDRKGRRMAFFTLEDLESEIEVVVFSSLYEEYASYIKEGGLVLVKGKLDTASTPPKVIAQEVLPFSRIKDVTHNLHVNLKEDRLEKENLVRLKEILCSYKGKHNTYLHFSNKGGEETIIRSKSIKVGFTDSLISEVEDLLGSKSLWLSED</sequence>
<dbReference type="InterPro" id="IPR004013">
    <property type="entry name" value="PHP_dom"/>
</dbReference>